<comment type="caution">
    <text evidence="6">The sequence shown here is derived from an EMBL/GenBank/DDBJ whole genome shotgun (WGS) entry which is preliminary data.</text>
</comment>
<gene>
    <name evidence="6" type="ORF">ALEPTO_LOCUS2802</name>
</gene>
<sequence length="329" mass="37298">MQKGLSQLTIDILTPCLLFSQVAKSIDLDTLARLWPLIASFFFYMLIGGILGSVPIGLIQSMKATNAIKFLFESDIDTPEKTITRVYFVLLLFLTNLLNRFSLGTWLLQKGQTDEIVVVEEANQANHHAMDSLVNENTPLVGRQRASSTSFYKWTEKLYYSIKELMNFPLLSAIFAIIIGVVPQLKQLFFESQLFYQLITRSIEYLGDIAIPMTLLILGSQMNNLSIGQNREILLPISFIMLCRFIIMPIIGIAFLIATRSWYFEDPMLWFVLMLTASGPTAINLLNIAQMVGAFEQEISALLVYSYVALIPMLSVYVMIFLSVIDWIK</sequence>
<feature type="transmembrane region" description="Helical" evidence="5">
    <location>
        <begin position="269"/>
        <end position="292"/>
    </location>
</feature>
<evidence type="ECO:0000313" key="7">
    <source>
        <dbReference type="Proteomes" id="UP000789508"/>
    </source>
</evidence>
<accession>A0A9N8WFH5</accession>
<evidence type="ECO:0000313" key="6">
    <source>
        <dbReference type="EMBL" id="CAG8487400.1"/>
    </source>
</evidence>
<feature type="transmembrane region" description="Helical" evidence="5">
    <location>
        <begin position="203"/>
        <end position="221"/>
    </location>
</feature>
<feature type="transmembrane region" description="Helical" evidence="5">
    <location>
        <begin position="35"/>
        <end position="59"/>
    </location>
</feature>
<dbReference type="OrthoDB" id="191139at2759"/>
<evidence type="ECO:0000256" key="1">
    <source>
        <dbReference type="ARBA" id="ARBA00004141"/>
    </source>
</evidence>
<dbReference type="GO" id="GO:0005783">
    <property type="term" value="C:endoplasmic reticulum"/>
    <property type="evidence" value="ECO:0007669"/>
    <property type="project" value="TreeGrafter"/>
</dbReference>
<dbReference type="Proteomes" id="UP000789508">
    <property type="component" value="Unassembled WGS sequence"/>
</dbReference>
<keyword evidence="2 5" id="KW-0812">Transmembrane</keyword>
<evidence type="ECO:0000256" key="3">
    <source>
        <dbReference type="ARBA" id="ARBA00022989"/>
    </source>
</evidence>
<feature type="transmembrane region" description="Helical" evidence="5">
    <location>
        <begin position="304"/>
        <end position="328"/>
    </location>
</feature>
<evidence type="ECO:0000256" key="2">
    <source>
        <dbReference type="ARBA" id="ARBA00022692"/>
    </source>
</evidence>
<dbReference type="PANTHER" id="PTHR31794">
    <property type="entry name" value="AUXIN EFFLUX TRANSPORTER FAMILY PROTEIN (EUROFUNG)"/>
    <property type="match status" value="1"/>
</dbReference>
<feature type="transmembrane region" description="Helical" evidence="5">
    <location>
        <begin position="165"/>
        <end position="182"/>
    </location>
</feature>
<dbReference type="EMBL" id="CAJVPS010000456">
    <property type="protein sequence ID" value="CAG8487400.1"/>
    <property type="molecule type" value="Genomic_DNA"/>
</dbReference>
<evidence type="ECO:0000256" key="5">
    <source>
        <dbReference type="SAM" id="Phobius"/>
    </source>
</evidence>
<dbReference type="AlphaFoldDB" id="A0A9N8WFH5"/>
<dbReference type="GO" id="GO:0016020">
    <property type="term" value="C:membrane"/>
    <property type="evidence" value="ECO:0007669"/>
    <property type="project" value="UniProtKB-SubCell"/>
</dbReference>
<dbReference type="InterPro" id="IPR004776">
    <property type="entry name" value="Mem_transp_PIN-like"/>
</dbReference>
<keyword evidence="4 5" id="KW-0472">Membrane</keyword>
<comment type="subcellular location">
    <subcellularLocation>
        <location evidence="1">Membrane</location>
        <topology evidence="1">Multi-pass membrane protein</topology>
    </subcellularLocation>
</comment>
<dbReference type="Pfam" id="PF03547">
    <property type="entry name" value="Mem_trans"/>
    <property type="match status" value="1"/>
</dbReference>
<keyword evidence="7" id="KW-1185">Reference proteome</keyword>
<feature type="transmembrane region" description="Helical" evidence="5">
    <location>
        <begin position="233"/>
        <end position="257"/>
    </location>
</feature>
<reference evidence="6" key="1">
    <citation type="submission" date="2021-06" db="EMBL/GenBank/DDBJ databases">
        <authorList>
            <person name="Kallberg Y."/>
            <person name="Tangrot J."/>
            <person name="Rosling A."/>
        </authorList>
    </citation>
    <scope>NUCLEOTIDE SEQUENCE</scope>
    <source>
        <strain evidence="6">FL130A</strain>
    </source>
</reference>
<dbReference type="PANTHER" id="PTHR31794:SF4">
    <property type="entry name" value="AUXIN EFFLUX TRANSPORTER FAMILY PROTEIN (EUROFUNG)"/>
    <property type="match status" value="1"/>
</dbReference>
<dbReference type="GO" id="GO:0055085">
    <property type="term" value="P:transmembrane transport"/>
    <property type="evidence" value="ECO:0007669"/>
    <property type="project" value="InterPro"/>
</dbReference>
<feature type="transmembrane region" description="Helical" evidence="5">
    <location>
        <begin position="86"/>
        <end position="108"/>
    </location>
</feature>
<organism evidence="6 7">
    <name type="scientific">Ambispora leptoticha</name>
    <dbReference type="NCBI Taxonomy" id="144679"/>
    <lineage>
        <taxon>Eukaryota</taxon>
        <taxon>Fungi</taxon>
        <taxon>Fungi incertae sedis</taxon>
        <taxon>Mucoromycota</taxon>
        <taxon>Glomeromycotina</taxon>
        <taxon>Glomeromycetes</taxon>
        <taxon>Archaeosporales</taxon>
        <taxon>Ambisporaceae</taxon>
        <taxon>Ambispora</taxon>
    </lineage>
</organism>
<keyword evidence="3 5" id="KW-1133">Transmembrane helix</keyword>
<name>A0A9N8WFH5_9GLOM</name>
<protein>
    <submittedName>
        <fullName evidence="6">8825_t:CDS:1</fullName>
    </submittedName>
</protein>
<proteinExistence type="predicted"/>
<evidence type="ECO:0000256" key="4">
    <source>
        <dbReference type="ARBA" id="ARBA00023136"/>
    </source>
</evidence>